<dbReference type="EMBL" id="AF037218">
    <property type="protein sequence ID" value="AAC40802.1"/>
    <property type="molecule type" value="Genomic_DNA"/>
</dbReference>
<evidence type="ECO:0000313" key="3">
    <source>
        <dbReference type="Proteomes" id="UP000098510"/>
    </source>
</evidence>
<dbReference type="OrthoDB" id="9139at10239"/>
<dbReference type="EMBL" id="AF037218">
    <property type="protein sequence ID" value="AAC40718.1"/>
    <property type="molecule type" value="Genomic_DNA"/>
</dbReference>
<dbReference type="GeneID" id="3289546"/>
<evidence type="ECO:0000256" key="1">
    <source>
        <dbReference type="SAM" id="MobiDB-lite"/>
    </source>
</evidence>
<sequence>MTAATTEHFALRAALNRYWWLLLGRHKLSLVCNYVTAHRQQLLPLPWPEQEFLQLDPAPYSNLRNRVAHHLHRGWPAAHNTCFDPRPYFPNAKVKLLPLGSITLTRSFSSDEPHPIGDDVHHSHDRGDYHTVICSWLTGTSPILVLLQGPDGSIYCHDVYRGRLYLVAHSVSLFARLGLRHCEPLYAAPRWKHVPLPSMWVASPPASATLTQTLAVSATHGLDALYSLLKIHRGTPCSLIHPVNGYVLDMILTGRSFQEAPCQNTRTSVKTTPHVMDAVCGGRGSWLSIGYLVKMPHIHLAVTRTCLVTAIDVRQNFLWRVADDALLFLVTGSLLLLSRPTADLTSWSCLQQEPVWRNCLDTRGEQDETEDQEMKQSTSKKQNENKKLNTSKKHTRVSSAIPTFPLSLRETPPEARSPAVLAAATQSHKTRAISTHNATTTIRIPRLPSYLLEARLLSVTAILKDTKKKKTQPQA</sequence>
<dbReference type="RefSeq" id="YP_073744.1">
    <property type="nucleotide sequence ID" value="NC_001716.2"/>
</dbReference>
<reference evidence="2 3" key="1">
    <citation type="journal article" date="1998" name="Virology">
        <title>The DNA sequence of the RK strain of human herpesvirus 7.</title>
        <authorList>
            <person name="Megaw A.G."/>
            <person name="Rapaport D."/>
            <person name="Avidor B."/>
            <person name="Frenkel N."/>
            <person name="Davison A.J."/>
        </authorList>
    </citation>
    <scope>NUCLEOTIDE SEQUENCE [LARGE SCALE GENOMIC DNA]</scope>
    <source>
        <strain evidence="2">RK</strain>
    </source>
</reference>
<dbReference type="Pfam" id="PF02393">
    <property type="entry name" value="US22"/>
    <property type="match status" value="1"/>
</dbReference>
<name>O57297_HHV7R</name>
<accession>O57297</accession>
<dbReference type="GeneID" id="3289462"/>
<organismHost>
    <name type="scientific">Homo sapiens</name>
    <name type="common">Human</name>
    <dbReference type="NCBI Taxonomy" id="9606"/>
</organismHost>
<organism evidence="2 3">
    <name type="scientific">Human herpesvirus 7 (strain RK)</name>
    <name type="common">HHV-7</name>
    <name type="synonym">Human T lymphotropic virus</name>
    <dbReference type="NCBI Taxonomy" id="262398"/>
    <lineage>
        <taxon>Viruses</taxon>
        <taxon>Duplodnaviria</taxon>
        <taxon>Heunggongvirae</taxon>
        <taxon>Peploviricota</taxon>
        <taxon>Herviviricetes</taxon>
        <taxon>Herpesvirales</taxon>
        <taxon>Orthoherpesviridae</taxon>
        <taxon>Betaherpesvirinae</taxon>
        <taxon>Roseolovirus</taxon>
        <taxon>Roseolovirus humanbeta7</taxon>
        <taxon>Human betaherpesvirus 7</taxon>
    </lineage>
</organism>
<dbReference type="RefSeq" id="YP_073828.1">
    <property type="nucleotide sequence ID" value="NC_001716.2"/>
</dbReference>
<keyword evidence="3" id="KW-1185">Reference proteome</keyword>
<dbReference type="KEGG" id="vg:3289462"/>
<protein>
    <submittedName>
        <fullName evidence="2">DR1</fullName>
    </submittedName>
</protein>
<dbReference type="Proteomes" id="UP000098510">
    <property type="component" value="Segment"/>
</dbReference>
<feature type="region of interest" description="Disordered" evidence="1">
    <location>
        <begin position="364"/>
        <end position="396"/>
    </location>
</feature>
<dbReference type="InterPro" id="IPR003360">
    <property type="entry name" value="US22-like"/>
</dbReference>
<gene>
    <name evidence="2" type="primary">DR1</name>
</gene>
<evidence type="ECO:0000313" key="2">
    <source>
        <dbReference type="EMBL" id="AAC40802.1"/>
    </source>
</evidence>
<dbReference type="DNASU" id="3289462"/>
<proteinExistence type="predicted"/>
<dbReference type="KEGG" id="vg:3289546"/>